<dbReference type="EMBL" id="QGNW01000068">
    <property type="protein sequence ID" value="RVX02809.1"/>
    <property type="molecule type" value="Genomic_DNA"/>
</dbReference>
<organism evidence="3 4">
    <name type="scientific">Vitis vinifera</name>
    <name type="common">Grape</name>
    <dbReference type="NCBI Taxonomy" id="29760"/>
    <lineage>
        <taxon>Eukaryota</taxon>
        <taxon>Viridiplantae</taxon>
        <taxon>Streptophyta</taxon>
        <taxon>Embryophyta</taxon>
        <taxon>Tracheophyta</taxon>
        <taxon>Spermatophyta</taxon>
        <taxon>Magnoliopsida</taxon>
        <taxon>eudicotyledons</taxon>
        <taxon>Gunneridae</taxon>
        <taxon>Pentapetalae</taxon>
        <taxon>rosids</taxon>
        <taxon>Vitales</taxon>
        <taxon>Vitaceae</taxon>
        <taxon>Viteae</taxon>
        <taxon>Vitis</taxon>
    </lineage>
</organism>
<gene>
    <name evidence="3" type="primary">LORF2_128</name>
    <name evidence="3" type="ORF">CK203_023188</name>
</gene>
<feature type="region of interest" description="Disordered" evidence="1">
    <location>
        <begin position="388"/>
        <end position="442"/>
    </location>
</feature>
<evidence type="ECO:0000313" key="4">
    <source>
        <dbReference type="Proteomes" id="UP000288805"/>
    </source>
</evidence>
<protein>
    <submittedName>
        <fullName evidence="3">LINE-1 retrotransposable element ORF2 protein</fullName>
    </submittedName>
</protein>
<dbReference type="Proteomes" id="UP000288805">
    <property type="component" value="Unassembled WGS sequence"/>
</dbReference>
<feature type="domain" description="Reverse transcriptase" evidence="2">
    <location>
        <begin position="1207"/>
        <end position="1453"/>
    </location>
</feature>
<feature type="region of interest" description="Disordered" evidence="1">
    <location>
        <begin position="1"/>
        <end position="33"/>
    </location>
</feature>
<comment type="caution">
    <text evidence="3">The sequence shown here is derived from an EMBL/GenBank/DDBJ whole genome shotgun (WGS) entry which is preliminary data.</text>
</comment>
<dbReference type="Gene3D" id="3.60.10.10">
    <property type="entry name" value="Endonuclease/exonuclease/phosphatase"/>
    <property type="match status" value="1"/>
</dbReference>
<dbReference type="Pfam" id="PF03372">
    <property type="entry name" value="Exo_endo_phos"/>
    <property type="match status" value="1"/>
</dbReference>
<sequence>MGERERAREGERECAGECDGEEGDEGSAPRSRRKECKFIVESKEFEIIGDERKGKIQVLIVEKKGGVSSWVCLGSDSLGLFLEGLNLCIKDEKEARWGREWKEQGRTFSMSRGINKAGGFIRLGVSDLERKHFCIFIPRGRKEKRGWMTMAEKLKEVIGSFVSKSKTQEGKAMGKIVGGSSYATIAKRALLGNPNAIVVKVKREESMGLLKKLEHCVVASRKGNLGGDDDLEKLGQLWAKSWELKGSLGLAKMEKGRVLLDFEDLEEARRVVSSGNRTMEGVQVGLDFWSPRSGTTEEEKAKEIWVRLFGLPVSLWSLEILKKVGDECGGFITVDEQTKTLGELQWARILVRGRGDARPSVLEVEVEEEVYEVSLWWECRPVIRRSSRQADGSRSSEVGGEESSRAEKRVTKGWVSVRLENLHPSDDGTGGQRTDSGRAVSNAARSPIIPSWAQSGAVHHLSPNASPKELRGVGGPGLKSGVMGLKMKGVAASPEAGPSHRPDEVGCSTIGPVSPSNKGPNSKGYGQQPDIGVKTREGPSSSAGQDHNIFQKKDLLWTGLDPGKSHVPEPFVAWETEDMRKLIGVARISETDKVLEEESMRYGRGLCSWGKRVLGISHLNSFNFDRTSGGESFDHSGDWNEEVRVDNTMWLTVYEGCIERSNGCREVGANESSSDKGRGIPGVGAIYDSQTERGMQDDKWEESDLAKFSQFLGFPTEGLEKEILNFLSQIRKRREKIHKRLGTGQRAPDCDCLRKMKILSWNVRGANDSSKRKVIKTFIRNQRVDVICIQETKIQAMLDNIARSIGSGRFLEWKAVNAEGASGGILICWDKRSLEIIDWEEGQFTLSCRFRNVENGAIWIFTGVYGLFSKVEREALWDELGAIRGLWEDPWCIGGDFNITLFPRERSSQRRMNSAMRKFTEIVDDLGLMDLPLQGGEFTWNGGQNNQAWARLDRFLVSPSWTDQYNGISQCRLPRPVEGFKDLVHSWWQGIEVRGSGSYKLATKMKEIKQKLKVWNREVFGKLESNKSLALQQVEFWDREESGRILTVEETELKKEAKDNYRKWVIMEETHWRQLSREIWLKEGDRNTGYFHRMASAHRRNNYLERIKINGEWLIEEQEIREGIASAFQSLLSEDMGWKADIGGLQLDQINQQEAETLERPFTEDEIYVALMEMNGDKAPGSDGFTMAFWQSCWEFIEEEILEMFKDFYVHSSFLKSLNNTFLVLIPKKSGVEDLRDFRPISLLGGLYKLLAKVLANRMKKVVGKVVSTSQNAFVKGRQILDASLIANEVIDTWQKQKEKGIICKLDIEKAYDSINWKFLVKVLQKMGFGSKWVGWMWSCLSSAKFSVLVNGVPAGFFPSTKGLRQGDPLSPYLFIMGMEVLDVLIRRAVEGAASGLRINLAKSEIIPVGEVVEVEELAVELGCRVGTLPSQYLGLPLGAPNRAPYIWDGVEERVRRRLALWKRQYISKGGRVTLIKSTLASMPIYQMSIFIMPKVVVRRIEKVQRDFLWGGGNMERKVHLVKWEVVCTDKDKGGLGLRNLALLNKALLGKWIWRYACDKDNLWRQVIKVKYGQEGLDWRPKKANGAVGVGVWKEIWKESDWCWDNMTFRVGKGNMISFWTDVWCSESSLSQCFPHLFGMAAHQNLTVEEMWDQNSGQGNWNLHFLRDFNDWEIELVGEFLHILRGFKPSLEEDSVLWRKGRSGQFRVKEAYSLLTNSDDMGFPYKSIWVARVPTKVAFFAWEASWGKVLTLDSLQRRGFQLPNRCFLCECEEESVNHILIYCTVVRALWDIVFGLVDVKWAFPGTAKEVLASWRGSF</sequence>
<dbReference type="SUPFAM" id="SSF56219">
    <property type="entry name" value="DNase I-like"/>
    <property type="match status" value="1"/>
</dbReference>
<dbReference type="PANTHER" id="PTHR33116">
    <property type="entry name" value="REVERSE TRANSCRIPTASE ZINC-BINDING DOMAIN-CONTAINING PROTEIN-RELATED-RELATED"/>
    <property type="match status" value="1"/>
</dbReference>
<feature type="region of interest" description="Disordered" evidence="1">
    <location>
        <begin position="456"/>
        <end position="478"/>
    </location>
</feature>
<evidence type="ECO:0000313" key="3">
    <source>
        <dbReference type="EMBL" id="RVX02809.1"/>
    </source>
</evidence>
<feature type="compositionally biased region" description="Acidic residues" evidence="1">
    <location>
        <begin position="16"/>
        <end position="25"/>
    </location>
</feature>
<feature type="region of interest" description="Disordered" evidence="1">
    <location>
        <begin position="490"/>
        <end position="546"/>
    </location>
</feature>
<dbReference type="Pfam" id="PF14111">
    <property type="entry name" value="DUF4283"/>
    <property type="match status" value="1"/>
</dbReference>
<dbReference type="GO" id="GO:0003824">
    <property type="term" value="F:catalytic activity"/>
    <property type="evidence" value="ECO:0007669"/>
    <property type="project" value="InterPro"/>
</dbReference>
<dbReference type="InterPro" id="IPR036691">
    <property type="entry name" value="Endo/exonu/phosph_ase_sf"/>
</dbReference>
<dbReference type="InterPro" id="IPR026960">
    <property type="entry name" value="RVT-Znf"/>
</dbReference>
<dbReference type="SUPFAM" id="SSF56672">
    <property type="entry name" value="DNA/RNA polymerases"/>
    <property type="match status" value="1"/>
</dbReference>
<dbReference type="PANTHER" id="PTHR33116:SF78">
    <property type="entry name" value="OS12G0587133 PROTEIN"/>
    <property type="match status" value="1"/>
</dbReference>
<dbReference type="CDD" id="cd01650">
    <property type="entry name" value="RT_nLTR_like"/>
    <property type="match status" value="1"/>
</dbReference>
<evidence type="ECO:0000256" key="1">
    <source>
        <dbReference type="SAM" id="MobiDB-lite"/>
    </source>
</evidence>
<dbReference type="Pfam" id="PF00078">
    <property type="entry name" value="RVT_1"/>
    <property type="match status" value="1"/>
</dbReference>
<dbReference type="InterPro" id="IPR025558">
    <property type="entry name" value="DUF4283"/>
</dbReference>
<reference evidence="3 4" key="1">
    <citation type="journal article" date="2018" name="PLoS Genet.">
        <title>Population sequencing reveals clonal diversity and ancestral inbreeding in the grapevine cultivar Chardonnay.</title>
        <authorList>
            <person name="Roach M.J."/>
            <person name="Johnson D.L."/>
            <person name="Bohlmann J."/>
            <person name="van Vuuren H.J."/>
            <person name="Jones S.J."/>
            <person name="Pretorius I.S."/>
            <person name="Schmidt S.A."/>
            <person name="Borneman A.R."/>
        </authorList>
    </citation>
    <scope>NUCLEOTIDE SEQUENCE [LARGE SCALE GENOMIC DNA]</scope>
    <source>
        <strain evidence="4">cv. Chardonnay</strain>
        <tissue evidence="3">Leaf</tissue>
    </source>
</reference>
<dbReference type="PROSITE" id="PS50878">
    <property type="entry name" value="RT_POL"/>
    <property type="match status" value="1"/>
</dbReference>
<dbReference type="Pfam" id="PF13966">
    <property type="entry name" value="zf-RVT"/>
    <property type="match status" value="1"/>
</dbReference>
<proteinExistence type="predicted"/>
<evidence type="ECO:0000259" key="2">
    <source>
        <dbReference type="PROSITE" id="PS50878"/>
    </source>
</evidence>
<dbReference type="InterPro" id="IPR000477">
    <property type="entry name" value="RT_dom"/>
</dbReference>
<dbReference type="InterPro" id="IPR043502">
    <property type="entry name" value="DNA/RNA_pol_sf"/>
</dbReference>
<feature type="compositionally biased region" description="Basic and acidic residues" evidence="1">
    <location>
        <begin position="1"/>
        <end position="15"/>
    </location>
</feature>
<accession>A0A438J1G9</accession>
<name>A0A438J1G9_VITVI</name>
<dbReference type="InterPro" id="IPR005135">
    <property type="entry name" value="Endo/exonuclease/phosphatase"/>
</dbReference>